<name>A0ABT1WQV2_9LACT</name>
<reference evidence="2" key="2">
    <citation type="journal article" date="2023" name="Curr. Microbiol.">
        <title>Granulicatella seriolae sp. nov., a Novel Facultative Anaerobe Isolated from Yellowtail Marine Fish.</title>
        <authorList>
            <person name="Lee M."/>
            <person name="Choi Y.J."/>
            <person name="Farooq A."/>
            <person name="Jeong J.B."/>
            <person name="Jung M.Y."/>
        </authorList>
    </citation>
    <scope>NUCLEOTIDE SEQUENCE</scope>
    <source>
        <strain evidence="2">S8</strain>
    </source>
</reference>
<reference evidence="2" key="3">
    <citation type="journal article" date="2023" name="Microbiol. Resour. Announc.">
        <title>Draft Genome Sequence of Granulicatella sp. Strain S8, Isolated from a Marine Fish, Seriola quinqueradiata.</title>
        <authorList>
            <person name="Lee M."/>
            <person name="Farooq A."/>
            <person name="Jeong J.B."/>
            <person name="Jung M.Y."/>
        </authorList>
    </citation>
    <scope>NUCLEOTIDE SEQUENCE</scope>
    <source>
        <strain evidence="2">S8</strain>
    </source>
</reference>
<proteinExistence type="predicted"/>
<dbReference type="EMBL" id="JANHNZ010000017">
    <property type="protein sequence ID" value="MCQ9210861.1"/>
    <property type="molecule type" value="Genomic_DNA"/>
</dbReference>
<organism evidence="2 3">
    <name type="scientific">Granulicatella seriolae</name>
    <dbReference type="NCBI Taxonomy" id="2967226"/>
    <lineage>
        <taxon>Bacteria</taxon>
        <taxon>Bacillati</taxon>
        <taxon>Bacillota</taxon>
        <taxon>Bacilli</taxon>
        <taxon>Lactobacillales</taxon>
        <taxon>Carnobacteriaceae</taxon>
        <taxon>Granulicatella</taxon>
    </lineage>
</organism>
<dbReference type="InterPro" id="IPR000917">
    <property type="entry name" value="Sulfatase_N"/>
</dbReference>
<reference evidence="2" key="1">
    <citation type="submission" date="2022-07" db="EMBL/GenBank/DDBJ databases">
        <authorList>
            <person name="Jung M.-Y."/>
            <person name="Lee M."/>
        </authorList>
    </citation>
    <scope>NUCLEOTIDE SEQUENCE</scope>
    <source>
        <strain evidence="2">S8</strain>
    </source>
</reference>
<dbReference type="InterPro" id="IPR051849">
    <property type="entry name" value="GAG-degrading_sulfatase"/>
</dbReference>
<evidence type="ECO:0000313" key="2">
    <source>
        <dbReference type="EMBL" id="MCQ9210861.1"/>
    </source>
</evidence>
<dbReference type="RefSeq" id="WP_256945972.1">
    <property type="nucleotide sequence ID" value="NZ_JANHNZ010000017.1"/>
</dbReference>
<evidence type="ECO:0000259" key="1">
    <source>
        <dbReference type="Pfam" id="PF00884"/>
    </source>
</evidence>
<keyword evidence="3" id="KW-1185">Reference proteome</keyword>
<sequence>MDNKKPNIFIICVDQLAWNAISYYGNEYSNTPNIDRIADGGVGFSKTYTTYPMCQPSRASFWSGLYPHETDVLANGDKWPVNNLSELVPTLGTLFKDDGYKTVHFGKKHDAGALNGFECAPEGQIKVKETSKAWPLNHDTFSDRYTTIKAKDFLINYDSNQQPFIMVADYVNPHNICGFVGEFKYDTEGINPGVELPDLPENFDFDDIENRSKAVQYICCSHNRQAEAVGWDKKKFQYYLSAYYHYLERVDEEIGVLLDELDRREDKNNTLIVFMSDHGDSMAARGRITKQVDFYEEVTRVPFIFKGPKVKSSVNPIGDSPVSLLDIVPTLCSYAGITYPKTLHGKNLLPAITGELELERDYVVSQWHTEWGYTISPGRMIRDSRYKYIIYLEDSEEELYDLNIDPLEKKNVAKYPEYSDALALMKQKFQRYLLETNDPFESLEWKVDPRWRSHEVGYQNHKGLAAMQAYKQENQ</sequence>
<evidence type="ECO:0000313" key="3">
    <source>
        <dbReference type="Proteomes" id="UP001059480"/>
    </source>
</evidence>
<dbReference type="Proteomes" id="UP001059480">
    <property type="component" value="Unassembled WGS sequence"/>
</dbReference>
<dbReference type="SUPFAM" id="SSF53649">
    <property type="entry name" value="Alkaline phosphatase-like"/>
    <property type="match status" value="1"/>
</dbReference>
<accession>A0ABT1WQV2</accession>
<comment type="caution">
    <text evidence="2">The sequence shown here is derived from an EMBL/GenBank/DDBJ whole genome shotgun (WGS) entry which is preliminary data.</text>
</comment>
<protein>
    <submittedName>
        <fullName evidence="2">Sulfatase-like hydrolase/transferase</fullName>
    </submittedName>
</protein>
<gene>
    <name evidence="2" type="ORF">NPA36_09975</name>
</gene>
<feature type="domain" description="Sulfatase N-terminal" evidence="1">
    <location>
        <begin position="6"/>
        <end position="337"/>
    </location>
</feature>
<dbReference type="Gene3D" id="3.40.720.10">
    <property type="entry name" value="Alkaline Phosphatase, subunit A"/>
    <property type="match status" value="1"/>
</dbReference>
<dbReference type="PANTHER" id="PTHR46615:SF1">
    <property type="entry name" value="ARYLSULFATASE K"/>
    <property type="match status" value="1"/>
</dbReference>
<dbReference type="InterPro" id="IPR017850">
    <property type="entry name" value="Alkaline_phosphatase_core_sf"/>
</dbReference>
<dbReference type="PANTHER" id="PTHR46615">
    <property type="entry name" value="ARYLSULFATASE K"/>
    <property type="match status" value="1"/>
</dbReference>
<dbReference type="Pfam" id="PF00884">
    <property type="entry name" value="Sulfatase"/>
    <property type="match status" value="1"/>
</dbReference>